<dbReference type="Pfam" id="PF20058">
    <property type="entry name" value="DUF6457"/>
    <property type="match status" value="1"/>
</dbReference>
<sequence>MVTVEYDLVVVAGGTGQRLGGTIKADLQIGGERLLERTLTAASGASTRVVVGGDQVAVPDGVLRTLEDPPAGGPAAGTAAGLAAIDAPAPWTLLLAGDLADPAAGVAALLRAAAEADSPGAPGVDEGVDGLCLAGEADHPQWLFGIHRTAALREAVQALGTARDRSMKAMLSPLRLRTVAVDPDTIADIDTPADAQRWGAAPTGGREPRLTDDEATQARWRAWVEQAAAVVGTRPSDVDIESIHRLTKQIAHGYDRPLAPVGAYIVGQAVGAARARGEVPDVVELSRAVAGTIRSAPPKAADEAQR</sequence>
<dbReference type="PANTHER" id="PTHR19136">
    <property type="entry name" value="MOLYBDENUM COFACTOR GUANYLYLTRANSFERASE"/>
    <property type="match status" value="1"/>
</dbReference>
<dbReference type="InterPro" id="IPR029044">
    <property type="entry name" value="Nucleotide-diphossugar_trans"/>
</dbReference>
<dbReference type="RefSeq" id="WP_144857823.1">
    <property type="nucleotide sequence ID" value="NZ_BAAAYT010000002.1"/>
</dbReference>
<gene>
    <name evidence="4" type="ORF">FB557_2393</name>
</gene>
<dbReference type="EMBL" id="VIUW01000004">
    <property type="protein sequence ID" value="TWD13760.1"/>
    <property type="molecule type" value="Genomic_DNA"/>
</dbReference>
<protein>
    <submittedName>
        <fullName evidence="4">Molybdopterin-guanine dinucleotide biosynthesis protein A</fullName>
    </submittedName>
</protein>
<feature type="domain" description="MobA-like NTP transferase" evidence="2">
    <location>
        <begin position="9"/>
        <end position="171"/>
    </location>
</feature>
<proteinExistence type="predicted"/>
<feature type="domain" description="DUF6457" evidence="3">
    <location>
        <begin position="217"/>
        <end position="292"/>
    </location>
</feature>
<organism evidence="4 5">
    <name type="scientific">Marihabitans asiaticum</name>
    <dbReference type="NCBI Taxonomy" id="415218"/>
    <lineage>
        <taxon>Bacteria</taxon>
        <taxon>Bacillati</taxon>
        <taxon>Actinomycetota</taxon>
        <taxon>Actinomycetes</taxon>
        <taxon>Micrococcales</taxon>
        <taxon>Intrasporangiaceae</taxon>
        <taxon>Marihabitans</taxon>
    </lineage>
</organism>
<dbReference type="Proteomes" id="UP000315628">
    <property type="component" value="Unassembled WGS sequence"/>
</dbReference>
<accession>A0A560W850</accession>
<dbReference type="InterPro" id="IPR025877">
    <property type="entry name" value="MobA-like_NTP_Trfase"/>
</dbReference>
<evidence type="ECO:0000313" key="4">
    <source>
        <dbReference type="EMBL" id="TWD13760.1"/>
    </source>
</evidence>
<dbReference type="GO" id="GO:0016779">
    <property type="term" value="F:nucleotidyltransferase activity"/>
    <property type="evidence" value="ECO:0007669"/>
    <property type="project" value="UniProtKB-ARBA"/>
</dbReference>
<evidence type="ECO:0000256" key="1">
    <source>
        <dbReference type="ARBA" id="ARBA00022679"/>
    </source>
</evidence>
<dbReference type="InterPro" id="IPR045598">
    <property type="entry name" value="DUF6457"/>
</dbReference>
<keyword evidence="5" id="KW-1185">Reference proteome</keyword>
<comment type="caution">
    <text evidence="4">The sequence shown here is derived from an EMBL/GenBank/DDBJ whole genome shotgun (WGS) entry which is preliminary data.</text>
</comment>
<name>A0A560W850_9MICO</name>
<dbReference type="SUPFAM" id="SSF53448">
    <property type="entry name" value="Nucleotide-diphospho-sugar transferases"/>
    <property type="match status" value="1"/>
</dbReference>
<dbReference type="PANTHER" id="PTHR19136:SF81">
    <property type="entry name" value="MOLYBDENUM COFACTOR GUANYLYLTRANSFERASE"/>
    <property type="match status" value="1"/>
</dbReference>
<dbReference type="Pfam" id="PF12804">
    <property type="entry name" value="NTP_transf_3"/>
    <property type="match status" value="1"/>
</dbReference>
<dbReference type="Gene3D" id="3.90.550.10">
    <property type="entry name" value="Spore Coat Polysaccharide Biosynthesis Protein SpsA, Chain A"/>
    <property type="match status" value="1"/>
</dbReference>
<evidence type="ECO:0000313" key="5">
    <source>
        <dbReference type="Proteomes" id="UP000315628"/>
    </source>
</evidence>
<keyword evidence="1" id="KW-0808">Transferase</keyword>
<evidence type="ECO:0000259" key="2">
    <source>
        <dbReference type="Pfam" id="PF12804"/>
    </source>
</evidence>
<dbReference type="AlphaFoldDB" id="A0A560W850"/>
<reference evidence="4 5" key="1">
    <citation type="submission" date="2019-06" db="EMBL/GenBank/DDBJ databases">
        <title>Sequencing the genomes of 1000 actinobacteria strains.</title>
        <authorList>
            <person name="Klenk H.-P."/>
        </authorList>
    </citation>
    <scope>NUCLEOTIDE SEQUENCE [LARGE SCALE GENOMIC DNA]</scope>
    <source>
        <strain evidence="4 5">DSM 18935</strain>
    </source>
</reference>
<dbReference type="OrthoDB" id="4408226at2"/>
<evidence type="ECO:0000259" key="3">
    <source>
        <dbReference type="Pfam" id="PF20058"/>
    </source>
</evidence>